<feature type="region of interest" description="Disordered" evidence="1">
    <location>
        <begin position="141"/>
        <end position="160"/>
    </location>
</feature>
<evidence type="ECO:0000259" key="2">
    <source>
        <dbReference type="Pfam" id="PF01738"/>
    </source>
</evidence>
<dbReference type="Gene3D" id="3.40.50.1820">
    <property type="entry name" value="alpha/beta hydrolase"/>
    <property type="match status" value="1"/>
</dbReference>
<dbReference type="OrthoDB" id="3208682at2"/>
<dbReference type="InterPro" id="IPR029058">
    <property type="entry name" value="AB_hydrolase_fold"/>
</dbReference>
<feature type="domain" description="Dienelactone hydrolase" evidence="2">
    <location>
        <begin position="21"/>
        <end position="138"/>
    </location>
</feature>
<feature type="compositionally biased region" description="Gly residues" evidence="1">
    <location>
        <begin position="141"/>
        <end position="152"/>
    </location>
</feature>
<dbReference type="PANTHER" id="PTHR46623">
    <property type="entry name" value="CARBOXYMETHYLENEBUTENOLIDASE-RELATED"/>
    <property type="match status" value="1"/>
</dbReference>
<sequence>MADDAQVQDITITTDAGEMPAHVWLPPSGSGPGIVLLQEIFGVSAYIRRRAADLAALGYVVLAPEIFWRIGATEPVEGDDALDRAMGLVQKLDWDAATADGVAAVHALREHESVTRGVGLIGFCFGGGLGYQVAAALEGAGGSDGGETGEAGEGTRRDSPADALVSYYGSSLPQVYDKLTVTAPSLHHFGLADSYIDQPTVRAIEAELTQQPETTLVTYEGAEHAFDNSDMGWFDPQASSLAWERTVEFFGERLPVG</sequence>
<name>A0A495XXW2_9MICO</name>
<dbReference type="InterPro" id="IPR002925">
    <property type="entry name" value="Dienelactn_hydro"/>
</dbReference>
<dbReference type="InterPro" id="IPR051049">
    <property type="entry name" value="Dienelactone_hydrolase-like"/>
</dbReference>
<dbReference type="EMBL" id="RBXT01000001">
    <property type="protein sequence ID" value="RKT79441.1"/>
    <property type="molecule type" value="Genomic_DNA"/>
</dbReference>
<dbReference type="GO" id="GO:0016787">
    <property type="term" value="F:hydrolase activity"/>
    <property type="evidence" value="ECO:0007669"/>
    <property type="project" value="InterPro"/>
</dbReference>
<evidence type="ECO:0000313" key="4">
    <source>
        <dbReference type="Proteomes" id="UP000278440"/>
    </source>
</evidence>
<reference evidence="3 4" key="1">
    <citation type="submission" date="2018-10" db="EMBL/GenBank/DDBJ databases">
        <title>Sequencing the genomes of 1000 actinobacteria strains.</title>
        <authorList>
            <person name="Klenk H.-P."/>
        </authorList>
    </citation>
    <scope>NUCLEOTIDE SEQUENCE [LARGE SCALE GENOMIC DNA]</scope>
    <source>
        <strain evidence="3 4">DSM 44267</strain>
    </source>
</reference>
<feature type="domain" description="Dienelactone hydrolase" evidence="2">
    <location>
        <begin position="158"/>
        <end position="252"/>
    </location>
</feature>
<keyword evidence="4" id="KW-1185">Reference proteome</keyword>
<dbReference type="SUPFAM" id="SSF53474">
    <property type="entry name" value="alpha/beta-Hydrolases"/>
    <property type="match status" value="1"/>
</dbReference>
<dbReference type="Pfam" id="PF01738">
    <property type="entry name" value="DLH"/>
    <property type="match status" value="2"/>
</dbReference>
<dbReference type="RefSeq" id="WP_121035407.1">
    <property type="nucleotide sequence ID" value="NZ_RBXT01000001.1"/>
</dbReference>
<proteinExistence type="predicted"/>
<evidence type="ECO:0000256" key="1">
    <source>
        <dbReference type="SAM" id="MobiDB-lite"/>
    </source>
</evidence>
<organism evidence="3 4">
    <name type="scientific">Terracoccus luteus</name>
    <dbReference type="NCBI Taxonomy" id="53356"/>
    <lineage>
        <taxon>Bacteria</taxon>
        <taxon>Bacillati</taxon>
        <taxon>Actinomycetota</taxon>
        <taxon>Actinomycetes</taxon>
        <taxon>Micrococcales</taxon>
        <taxon>Intrasporangiaceae</taxon>
        <taxon>Terracoccus</taxon>
    </lineage>
</organism>
<dbReference type="AlphaFoldDB" id="A0A495XXW2"/>
<dbReference type="PANTHER" id="PTHR46623:SF6">
    <property type="entry name" value="ALPHA_BETA-HYDROLASES SUPERFAMILY PROTEIN"/>
    <property type="match status" value="1"/>
</dbReference>
<dbReference type="Proteomes" id="UP000278440">
    <property type="component" value="Unassembled WGS sequence"/>
</dbReference>
<gene>
    <name evidence="3" type="ORF">DFJ68_2913</name>
</gene>
<protein>
    <submittedName>
        <fullName evidence="3">Carboxymethylenebutenolidase</fullName>
    </submittedName>
</protein>
<comment type="caution">
    <text evidence="3">The sequence shown here is derived from an EMBL/GenBank/DDBJ whole genome shotgun (WGS) entry which is preliminary data.</text>
</comment>
<accession>A0A495XXW2</accession>
<evidence type="ECO:0000313" key="3">
    <source>
        <dbReference type="EMBL" id="RKT79441.1"/>
    </source>
</evidence>